<dbReference type="Proteomes" id="UP000231056">
    <property type="component" value="Unassembled WGS sequence"/>
</dbReference>
<organism evidence="2 3">
    <name type="scientific">Candidatus Roizmanbacteria bacterium CG11_big_fil_rev_8_21_14_0_20_36_8</name>
    <dbReference type="NCBI Taxonomy" id="1974856"/>
    <lineage>
        <taxon>Bacteria</taxon>
        <taxon>Candidatus Roizmaniibacteriota</taxon>
    </lineage>
</organism>
<reference evidence="2 3" key="1">
    <citation type="submission" date="2017-09" db="EMBL/GenBank/DDBJ databases">
        <title>Depth-based differentiation of microbial function through sediment-hosted aquifers and enrichment of novel symbionts in the deep terrestrial subsurface.</title>
        <authorList>
            <person name="Probst A.J."/>
            <person name="Ladd B."/>
            <person name="Jarett J.K."/>
            <person name="Geller-Mcgrath D.E."/>
            <person name="Sieber C.M."/>
            <person name="Emerson J.B."/>
            <person name="Anantharaman K."/>
            <person name="Thomas B.C."/>
            <person name="Malmstrom R."/>
            <person name="Stieglmeier M."/>
            <person name="Klingl A."/>
            <person name="Woyke T."/>
            <person name="Ryan C.M."/>
            <person name="Banfield J.F."/>
        </authorList>
    </citation>
    <scope>NUCLEOTIDE SEQUENCE [LARGE SCALE GENOMIC DNA]</scope>
    <source>
        <strain evidence="2">CG11_big_fil_rev_8_21_14_0_20_36_8</strain>
    </source>
</reference>
<dbReference type="CDD" id="cd06664">
    <property type="entry name" value="IscU_like"/>
    <property type="match status" value="1"/>
</dbReference>
<evidence type="ECO:0000259" key="1">
    <source>
        <dbReference type="Pfam" id="PF01592"/>
    </source>
</evidence>
<dbReference type="Gene3D" id="3.90.1010.10">
    <property type="match status" value="1"/>
</dbReference>
<proteinExistence type="predicted"/>
<dbReference type="SUPFAM" id="SSF82649">
    <property type="entry name" value="SufE/NifU"/>
    <property type="match status" value="1"/>
</dbReference>
<sequence length="119" mass="13375">MSIYEDLIMDHYRNPRNYGVLISADKSIEVNNPLCGDKLKMEIQETNGVIENIRFSGEGCAISIASASLLTEYAKGKKIKKILDFNRDDMLGLLKIKLTPARIKCALLGWEGLMNLVRN</sequence>
<accession>A0A2M6IT47</accession>
<comment type="caution">
    <text evidence="2">The sequence shown here is derived from an EMBL/GenBank/DDBJ whole genome shotgun (WGS) entry which is preliminary data.</text>
</comment>
<dbReference type="NCBIfam" id="TIGR01994">
    <property type="entry name" value="SUF_scaf_2"/>
    <property type="match status" value="1"/>
</dbReference>
<feature type="domain" description="NIF system FeS cluster assembly NifU N-terminal" evidence="1">
    <location>
        <begin position="4"/>
        <end position="114"/>
    </location>
</feature>
<dbReference type="GO" id="GO:0005506">
    <property type="term" value="F:iron ion binding"/>
    <property type="evidence" value="ECO:0007669"/>
    <property type="project" value="InterPro"/>
</dbReference>
<dbReference type="PANTHER" id="PTHR10093">
    <property type="entry name" value="IRON-SULFUR CLUSTER ASSEMBLY ENZYME NIFU HOMOLOG"/>
    <property type="match status" value="1"/>
</dbReference>
<evidence type="ECO:0000313" key="2">
    <source>
        <dbReference type="EMBL" id="PIQ73086.1"/>
    </source>
</evidence>
<dbReference type="EMBL" id="PCVM01000105">
    <property type="protein sequence ID" value="PIQ73086.1"/>
    <property type="molecule type" value="Genomic_DNA"/>
</dbReference>
<dbReference type="GO" id="GO:0051536">
    <property type="term" value="F:iron-sulfur cluster binding"/>
    <property type="evidence" value="ECO:0007669"/>
    <property type="project" value="InterPro"/>
</dbReference>
<dbReference type="AlphaFoldDB" id="A0A2M6IT47"/>
<evidence type="ECO:0000313" key="3">
    <source>
        <dbReference type="Proteomes" id="UP000231056"/>
    </source>
</evidence>
<protein>
    <submittedName>
        <fullName evidence="2">SUF system NifU family Fe-S cluster assembly protein</fullName>
    </submittedName>
</protein>
<dbReference type="InterPro" id="IPR002871">
    <property type="entry name" value="NIF_FeS_clus_asmbl_NifU_N"/>
</dbReference>
<gene>
    <name evidence="2" type="ORF">COV58_04445</name>
</gene>
<name>A0A2M6IT47_9BACT</name>
<dbReference type="Pfam" id="PF01592">
    <property type="entry name" value="NifU_N"/>
    <property type="match status" value="1"/>
</dbReference>
<dbReference type="GO" id="GO:0016226">
    <property type="term" value="P:iron-sulfur cluster assembly"/>
    <property type="evidence" value="ECO:0007669"/>
    <property type="project" value="InterPro"/>
</dbReference>